<organism evidence="2 3">
    <name type="scientific">Zootermopsis nevadensis</name>
    <name type="common">Dampwood termite</name>
    <dbReference type="NCBI Taxonomy" id="136037"/>
    <lineage>
        <taxon>Eukaryota</taxon>
        <taxon>Metazoa</taxon>
        <taxon>Ecdysozoa</taxon>
        <taxon>Arthropoda</taxon>
        <taxon>Hexapoda</taxon>
        <taxon>Insecta</taxon>
        <taxon>Pterygota</taxon>
        <taxon>Neoptera</taxon>
        <taxon>Polyneoptera</taxon>
        <taxon>Dictyoptera</taxon>
        <taxon>Blattodea</taxon>
        <taxon>Blattoidea</taxon>
        <taxon>Termitoidae</taxon>
        <taxon>Termopsidae</taxon>
        <taxon>Zootermopsis</taxon>
    </lineage>
</organism>
<proteinExistence type="predicted"/>
<name>A0A067RGB9_ZOONE</name>
<keyword evidence="3" id="KW-1185">Reference proteome</keyword>
<dbReference type="eggNOG" id="ENOG502SS8C">
    <property type="taxonomic scope" value="Eukaryota"/>
</dbReference>
<feature type="chain" id="PRO_5001645188" description="Secreted protein" evidence="1">
    <location>
        <begin position="29"/>
        <end position="244"/>
    </location>
</feature>
<evidence type="ECO:0000256" key="1">
    <source>
        <dbReference type="SAM" id="SignalP"/>
    </source>
</evidence>
<reference evidence="2 3" key="1">
    <citation type="journal article" date="2014" name="Nat. Commun.">
        <title>Molecular traces of alternative social organization in a termite genome.</title>
        <authorList>
            <person name="Terrapon N."/>
            <person name="Li C."/>
            <person name="Robertson H.M."/>
            <person name="Ji L."/>
            <person name="Meng X."/>
            <person name="Booth W."/>
            <person name="Chen Z."/>
            <person name="Childers C.P."/>
            <person name="Glastad K.M."/>
            <person name="Gokhale K."/>
            <person name="Gowin J."/>
            <person name="Gronenberg W."/>
            <person name="Hermansen R.A."/>
            <person name="Hu H."/>
            <person name="Hunt B.G."/>
            <person name="Huylmans A.K."/>
            <person name="Khalil S.M."/>
            <person name="Mitchell R.D."/>
            <person name="Munoz-Torres M.C."/>
            <person name="Mustard J.A."/>
            <person name="Pan H."/>
            <person name="Reese J.T."/>
            <person name="Scharf M.E."/>
            <person name="Sun F."/>
            <person name="Vogel H."/>
            <person name="Xiao J."/>
            <person name="Yang W."/>
            <person name="Yang Z."/>
            <person name="Yang Z."/>
            <person name="Zhou J."/>
            <person name="Zhu J."/>
            <person name="Brent C.S."/>
            <person name="Elsik C.G."/>
            <person name="Goodisman M.A."/>
            <person name="Liberles D.A."/>
            <person name="Roe R.M."/>
            <person name="Vargo E.L."/>
            <person name="Vilcinskas A."/>
            <person name="Wang J."/>
            <person name="Bornberg-Bauer E."/>
            <person name="Korb J."/>
            <person name="Zhang G."/>
            <person name="Liebig J."/>
        </authorList>
    </citation>
    <scope>NUCLEOTIDE SEQUENCE [LARGE SCALE GENOMIC DNA]</scope>
    <source>
        <tissue evidence="2">Whole organism</tissue>
    </source>
</reference>
<gene>
    <name evidence="2" type="ORF">L798_07547</name>
</gene>
<dbReference type="AlphaFoldDB" id="A0A067RGB9"/>
<evidence type="ECO:0008006" key="4">
    <source>
        <dbReference type="Google" id="ProtNLM"/>
    </source>
</evidence>
<dbReference type="Proteomes" id="UP000027135">
    <property type="component" value="Unassembled WGS sequence"/>
</dbReference>
<dbReference type="OMA" id="NGCIHAG"/>
<dbReference type="InParanoid" id="A0A067RGB9"/>
<evidence type="ECO:0000313" key="3">
    <source>
        <dbReference type="Proteomes" id="UP000027135"/>
    </source>
</evidence>
<accession>A0A067RGB9</accession>
<sequence>MKWMDIIRSLHFIIAQFILLGTLPVISGDKDDDYEDIYNEQANCLPNLADKCFSDVYTNIACHLDPTAPKYCEKRDVKDLCSASADALSCAQDIIDTSCKAEEGRNEFDAWMQGLQGIYSSVCEENFDKLKMLLNTAKCWNVLSFLKCVEEGTKIGHIVDMLHSKLDLNRCSHLMIAMATCNSRATNPGRSCRSSQDIINEAIHAFFTQTKCGQLEICSFNSHSKLTAPVALAVGTLYMNFQLT</sequence>
<feature type="signal peptide" evidence="1">
    <location>
        <begin position="1"/>
        <end position="28"/>
    </location>
</feature>
<dbReference type="EMBL" id="KK852701">
    <property type="protein sequence ID" value="KDR18142.1"/>
    <property type="molecule type" value="Genomic_DNA"/>
</dbReference>
<protein>
    <recommendedName>
        <fullName evidence="4">Secreted protein</fullName>
    </recommendedName>
</protein>
<evidence type="ECO:0000313" key="2">
    <source>
        <dbReference type="EMBL" id="KDR18142.1"/>
    </source>
</evidence>
<keyword evidence="1" id="KW-0732">Signal</keyword>